<dbReference type="Pfam" id="PF07317">
    <property type="entry name" value="PilZN"/>
    <property type="match status" value="1"/>
</dbReference>
<accession>A0A3M8QZ78</accession>
<dbReference type="GO" id="GO:0035438">
    <property type="term" value="F:cyclic-di-GMP binding"/>
    <property type="evidence" value="ECO:0007669"/>
    <property type="project" value="InterPro"/>
</dbReference>
<evidence type="ECO:0000259" key="5">
    <source>
        <dbReference type="Pfam" id="PF07317"/>
    </source>
</evidence>
<keyword evidence="1" id="KW-0973">c-di-GMP</keyword>
<evidence type="ECO:0000256" key="1">
    <source>
        <dbReference type="ARBA" id="ARBA00022636"/>
    </source>
</evidence>
<sequence>MGNLQETINLLFSEQYKLESASAVERTLRQLVESRDLVTVILRHASQTHTSMILAVDGVDGAPIIDDLQPEADAGGTLAGMRLLLVGRVQGVYTGFQSEVQEHIVWNRYGALRLALPPAVFQLQRRAFLRAAPVLGESNRVTLQRRGARILDGLCEDIGGGGMRVRIGPPRDFPFYVGEKLAAVQFSLNGKALAVAGEVCSMGAMGRSGTEPRQVLGVRFLELPEAVREQIIQHTLQRNRQHLRSTRGNLAGGV</sequence>
<name>A0A3M8QZ78_9PROT</name>
<dbReference type="OrthoDB" id="5296475at2"/>
<keyword evidence="3" id="KW-0975">Bacterial flagellum</keyword>
<dbReference type="InterPro" id="IPR009926">
    <property type="entry name" value="T3SS_YcgR_PilZN"/>
</dbReference>
<dbReference type="Gene3D" id="2.40.10.220">
    <property type="entry name" value="predicted glycosyltransferase like domains"/>
    <property type="match status" value="1"/>
</dbReference>
<evidence type="ECO:0000256" key="3">
    <source>
        <dbReference type="ARBA" id="ARBA00023143"/>
    </source>
</evidence>
<dbReference type="Pfam" id="PF07238">
    <property type="entry name" value="PilZ"/>
    <property type="match status" value="1"/>
</dbReference>
<feature type="domain" description="PilZ" evidence="4">
    <location>
        <begin position="124"/>
        <end position="236"/>
    </location>
</feature>
<evidence type="ECO:0000256" key="2">
    <source>
        <dbReference type="ARBA" id="ARBA00022741"/>
    </source>
</evidence>
<dbReference type="InterPro" id="IPR009875">
    <property type="entry name" value="PilZ_domain"/>
</dbReference>
<dbReference type="InterPro" id="IPR012349">
    <property type="entry name" value="Split_barrel_FMN-bd"/>
</dbReference>
<proteinExistence type="predicted"/>
<dbReference type="RefSeq" id="WP_123104105.1">
    <property type="nucleotide sequence ID" value="NZ_CP127527.1"/>
</dbReference>
<organism evidence="6">
    <name type="scientific">Acidithiobacillus sulfuriphilus</name>
    <dbReference type="NCBI Taxonomy" id="1867749"/>
    <lineage>
        <taxon>Bacteria</taxon>
        <taxon>Pseudomonadati</taxon>
        <taxon>Pseudomonadota</taxon>
        <taxon>Acidithiobacillia</taxon>
        <taxon>Acidithiobacillales</taxon>
        <taxon>Acidithiobacillaceae</taxon>
        <taxon>Acidithiobacillus</taxon>
    </lineage>
</organism>
<feature type="domain" description="Type III secretion system flagellar brake protein YcgR PilZN" evidence="5">
    <location>
        <begin position="16"/>
        <end position="121"/>
    </location>
</feature>
<evidence type="ECO:0000313" key="6">
    <source>
        <dbReference type="EMBL" id="RNF61091.1"/>
    </source>
</evidence>
<dbReference type="EMBL" id="RIZI01000170">
    <property type="protein sequence ID" value="RNF61091.1"/>
    <property type="molecule type" value="Genomic_DNA"/>
</dbReference>
<keyword evidence="2" id="KW-0547">Nucleotide-binding</keyword>
<evidence type="ECO:0000259" key="4">
    <source>
        <dbReference type="Pfam" id="PF07238"/>
    </source>
</evidence>
<gene>
    <name evidence="6" type="ORF">EC580_08585</name>
</gene>
<protein>
    <submittedName>
        <fullName evidence="6">PilZ domain-containing protein</fullName>
    </submittedName>
</protein>
<comment type="caution">
    <text evidence="6">The sequence shown here is derived from an EMBL/GenBank/DDBJ whole genome shotgun (WGS) entry which is preliminary data.</text>
</comment>
<reference evidence="6" key="1">
    <citation type="submission" date="2018-10" db="EMBL/GenBank/DDBJ databases">
        <title>Acidithiobacillus sulfuriphilus sp. nov.: an extremely acidophilic sulfur-oxidizing chemolithotroph isolated from a neutral pH environment.</title>
        <authorList>
            <person name="Falagan C."/>
            <person name="Moya-Beltran A."/>
            <person name="Quatrini R."/>
            <person name="Johnson D.B."/>
        </authorList>
    </citation>
    <scope>NUCLEOTIDE SEQUENCE [LARGE SCALE GENOMIC DNA]</scope>
    <source>
        <strain evidence="6">CJ-2</strain>
    </source>
</reference>
<dbReference type="Gene3D" id="2.30.110.10">
    <property type="entry name" value="Electron Transport, Fmn-binding Protein, Chain A"/>
    <property type="match status" value="1"/>
</dbReference>
<dbReference type="AlphaFoldDB" id="A0A3M8QZ78"/>